<dbReference type="Pfam" id="PF21012">
    <property type="entry name" value="DUF6850"/>
    <property type="match status" value="1"/>
</dbReference>
<keyword evidence="3" id="KW-0449">Lipoprotein</keyword>
<feature type="signal peptide" evidence="1">
    <location>
        <begin position="1"/>
        <end position="26"/>
    </location>
</feature>
<reference evidence="3 4" key="1">
    <citation type="submission" date="2013-08" db="EMBL/GenBank/DDBJ databases">
        <authorList>
            <person name="Durkin A.S."/>
            <person name="Haft D.R."/>
            <person name="McCorrison J."/>
            <person name="Torralba M."/>
            <person name="Gillis M."/>
            <person name="Haft D.H."/>
            <person name="Methe B."/>
            <person name="Sutton G."/>
            <person name="Nelson K.E."/>
        </authorList>
    </citation>
    <scope>NUCLEOTIDE SEQUENCE [LARGE SCALE GENOMIC DNA]</scope>
    <source>
        <strain evidence="3 4">F0068</strain>
    </source>
</reference>
<name>U2MN35_9BACT</name>
<evidence type="ECO:0000259" key="2">
    <source>
        <dbReference type="Pfam" id="PF21012"/>
    </source>
</evidence>
<feature type="chain" id="PRO_5004632750" evidence="1">
    <location>
        <begin position="27"/>
        <end position="507"/>
    </location>
</feature>
<evidence type="ECO:0000313" key="3">
    <source>
        <dbReference type="EMBL" id="ERK00684.1"/>
    </source>
</evidence>
<evidence type="ECO:0000256" key="1">
    <source>
        <dbReference type="SAM" id="SignalP"/>
    </source>
</evidence>
<dbReference type="PATRIC" id="fig|1081904.3.peg.1499"/>
<keyword evidence="1" id="KW-0732">Signal</keyword>
<organism evidence="3 4">
    <name type="scientific">Hoylesella pleuritidis F0068</name>
    <dbReference type="NCBI Taxonomy" id="1081904"/>
    <lineage>
        <taxon>Bacteria</taxon>
        <taxon>Pseudomonadati</taxon>
        <taxon>Bacteroidota</taxon>
        <taxon>Bacteroidia</taxon>
        <taxon>Bacteroidales</taxon>
        <taxon>Prevotellaceae</taxon>
        <taxon>Hoylesella</taxon>
    </lineage>
</organism>
<dbReference type="AlphaFoldDB" id="U2MN35"/>
<proteinExistence type="predicted"/>
<gene>
    <name evidence="3" type="ORF">HMPREF1218_0466</name>
</gene>
<protein>
    <submittedName>
        <fullName evidence="3">Putative lipoprotein</fullName>
    </submittedName>
</protein>
<sequence>MDGQMKRFLYAITLALACIPATKMSASDLDSARMERARMWNDTRRAGWTNPALYGMAFRKTHSALFFQSDWGHEKIPVVMEKGSGQLSGALKAVSYIRLSDRTTVWGAASYTTGETRNITWNSTTDYHLLAPYVLADTVGGNTRSERYCFSGGYSARMGQWTAAGELLFRAEQEYRKRDPRMRGIVSDLTLRVGAARDWGLERWALAAEANIYKQNNDVVFHQEAGGVTEYQMTGLGTYNARFTASATSMYYKGGGIGLQIDAHPISAAGWFGTVALSAHHYERISNEYNSLPLTTLYVARVGLTAGWKREGARCLAVFGHFDHTRKSGDEHVAGNAVGGEYPVLADLTMYKHRLTDASLHAVYGEQNRICWYVRAAVGYRNSRERYAYPLRQMDDRRLYGRLDTQWLIPITRRFTFECVLGGSYSANIDKAITMPYANMEASFIRKVNATYRQLTANCTAINGKLRGDYTLAARRLTVYCELVGSQWFSNVQNNGQQVGLTLGITY</sequence>
<dbReference type="EMBL" id="AWET01000036">
    <property type="protein sequence ID" value="ERK00684.1"/>
    <property type="molecule type" value="Genomic_DNA"/>
</dbReference>
<comment type="caution">
    <text evidence="3">The sequence shown here is derived from an EMBL/GenBank/DDBJ whole genome shotgun (WGS) entry which is preliminary data.</text>
</comment>
<evidence type="ECO:0000313" key="4">
    <source>
        <dbReference type="Proteomes" id="UP000016600"/>
    </source>
</evidence>
<dbReference type="Proteomes" id="UP000016600">
    <property type="component" value="Unassembled WGS sequence"/>
</dbReference>
<dbReference type="PROSITE" id="PS51257">
    <property type="entry name" value="PROKAR_LIPOPROTEIN"/>
    <property type="match status" value="1"/>
</dbReference>
<keyword evidence="4" id="KW-1185">Reference proteome</keyword>
<feature type="domain" description="DUF6850" evidence="2">
    <location>
        <begin position="51"/>
        <end position="507"/>
    </location>
</feature>
<dbReference type="InterPro" id="IPR049236">
    <property type="entry name" value="DUF6850"/>
</dbReference>
<accession>U2MN35</accession>